<dbReference type="PANTHER" id="PTHR13395:SF6">
    <property type="entry name" value="SISTER CHROMATID COHESION PROTEIN DCC1"/>
    <property type="match status" value="1"/>
</dbReference>
<dbReference type="GO" id="GO:0006260">
    <property type="term" value="P:DNA replication"/>
    <property type="evidence" value="ECO:0007669"/>
    <property type="project" value="UniProtKB-KW"/>
</dbReference>
<organism evidence="3 4">
    <name type="scientific">Collybia nuda</name>
    <dbReference type="NCBI Taxonomy" id="64659"/>
    <lineage>
        <taxon>Eukaryota</taxon>
        <taxon>Fungi</taxon>
        <taxon>Dikarya</taxon>
        <taxon>Basidiomycota</taxon>
        <taxon>Agaricomycotina</taxon>
        <taxon>Agaricomycetes</taxon>
        <taxon>Agaricomycetidae</taxon>
        <taxon>Agaricales</taxon>
        <taxon>Tricholomatineae</taxon>
        <taxon>Clitocybaceae</taxon>
        <taxon>Collybia</taxon>
    </lineage>
</organism>
<evidence type="ECO:0000313" key="3">
    <source>
        <dbReference type="EMBL" id="KAF9464474.1"/>
    </source>
</evidence>
<protein>
    <submittedName>
        <fullName evidence="3">Sister chromatid cohesion protein Dcc1</fullName>
    </submittedName>
</protein>
<dbReference type="GO" id="GO:0034088">
    <property type="term" value="P:maintenance of mitotic sister chromatid cohesion"/>
    <property type="evidence" value="ECO:0007669"/>
    <property type="project" value="TreeGrafter"/>
</dbReference>
<dbReference type="GO" id="GO:0000785">
    <property type="term" value="C:chromatin"/>
    <property type="evidence" value="ECO:0007669"/>
    <property type="project" value="TreeGrafter"/>
</dbReference>
<dbReference type="EMBL" id="MU150254">
    <property type="protein sequence ID" value="KAF9464474.1"/>
    <property type="molecule type" value="Genomic_DNA"/>
</dbReference>
<keyword evidence="4" id="KW-1185">Reference proteome</keyword>
<dbReference type="Pfam" id="PF09724">
    <property type="entry name" value="Dcc1"/>
    <property type="match status" value="1"/>
</dbReference>
<dbReference type="GO" id="GO:0031390">
    <property type="term" value="C:Ctf18 RFC-like complex"/>
    <property type="evidence" value="ECO:0007669"/>
    <property type="project" value="InterPro"/>
</dbReference>
<accession>A0A9P5Y962</accession>
<reference evidence="3" key="1">
    <citation type="submission" date="2020-11" db="EMBL/GenBank/DDBJ databases">
        <authorList>
            <consortium name="DOE Joint Genome Institute"/>
            <person name="Ahrendt S."/>
            <person name="Riley R."/>
            <person name="Andreopoulos W."/>
            <person name="Labutti K."/>
            <person name="Pangilinan J."/>
            <person name="Ruiz-Duenas F.J."/>
            <person name="Barrasa J.M."/>
            <person name="Sanchez-Garcia M."/>
            <person name="Camarero S."/>
            <person name="Miyauchi S."/>
            <person name="Serrano A."/>
            <person name="Linde D."/>
            <person name="Babiker R."/>
            <person name="Drula E."/>
            <person name="Ayuso-Fernandez I."/>
            <person name="Pacheco R."/>
            <person name="Padilla G."/>
            <person name="Ferreira P."/>
            <person name="Barriuso J."/>
            <person name="Kellner H."/>
            <person name="Castanera R."/>
            <person name="Alfaro M."/>
            <person name="Ramirez L."/>
            <person name="Pisabarro A.G."/>
            <person name="Kuo A."/>
            <person name="Tritt A."/>
            <person name="Lipzen A."/>
            <person name="He G."/>
            <person name="Yan M."/>
            <person name="Ng V."/>
            <person name="Cullen D."/>
            <person name="Martin F."/>
            <person name="Rosso M.-N."/>
            <person name="Henrissat B."/>
            <person name="Hibbett D."/>
            <person name="Martinez A.T."/>
            <person name="Grigoriev I.V."/>
        </authorList>
    </citation>
    <scope>NUCLEOTIDE SEQUENCE</scope>
    <source>
        <strain evidence="3">CBS 247.69</strain>
    </source>
</reference>
<dbReference type="GO" id="GO:0000775">
    <property type="term" value="C:chromosome, centromeric region"/>
    <property type="evidence" value="ECO:0007669"/>
    <property type="project" value="TreeGrafter"/>
</dbReference>
<dbReference type="Proteomes" id="UP000807353">
    <property type="component" value="Unassembled WGS sequence"/>
</dbReference>
<dbReference type="OrthoDB" id="276989at2759"/>
<dbReference type="PANTHER" id="PTHR13395">
    <property type="entry name" value="SISTER CHROMATID COHESION PROTEIN DCC1-RELATED"/>
    <property type="match status" value="1"/>
</dbReference>
<keyword evidence="2" id="KW-0235">DNA replication</keyword>
<comment type="caution">
    <text evidence="3">The sequence shown here is derived from an EMBL/GenBank/DDBJ whole genome shotgun (WGS) entry which is preliminary data.</text>
</comment>
<evidence type="ECO:0000256" key="1">
    <source>
        <dbReference type="ARBA" id="ARBA00007017"/>
    </source>
</evidence>
<gene>
    <name evidence="3" type="ORF">BDZ94DRAFT_1256535</name>
</gene>
<dbReference type="AlphaFoldDB" id="A0A9P5Y962"/>
<comment type="similarity">
    <text evidence="1">Belongs to the DCC1 family.</text>
</comment>
<dbReference type="InterPro" id="IPR019128">
    <property type="entry name" value="Dcc1"/>
</dbReference>
<evidence type="ECO:0000256" key="2">
    <source>
        <dbReference type="ARBA" id="ARBA00022705"/>
    </source>
</evidence>
<name>A0A9P5Y962_9AGAR</name>
<proteinExistence type="inferred from homology"/>
<sequence length="375" mass="42122">MEHDLSFSPSSSTDGSSYKLMELPQDLCTLIEDSFDHKSTPLSFSVKGQPGEDAVLCTSEKTYTMRSVVLSNSVLIVTPPPDALSTDFSDGAVVIRDQVNEIIELAPSVPKLYKLGGMLRGRDYDEHQEDEDENEENENNNKFTYEEAKSQIQASDAELDHGLKVRHILNIRGELRPISPSYLARLLQLFLNLLVSLALSLDAAHVERLSSALADEHQIPRTVSTQIMSWFGDIKEGKWKVNIESVIKEVGLETLRRYKDEPIEKDILLAKWKGLVGDTYECFVSLSLLSGNYLALPNDMNKLKYFPASSLPVDPAPRFADLFLTRSRWKVEDISPFLADIAINSKERDKLLLKFARGTTDAEGVWYTARAQYNG</sequence>
<evidence type="ECO:0000313" key="4">
    <source>
        <dbReference type="Proteomes" id="UP000807353"/>
    </source>
</evidence>